<gene>
    <name evidence="2" type="ORF">C7I55_01640</name>
</gene>
<keyword evidence="1" id="KW-0472">Membrane</keyword>
<feature type="transmembrane region" description="Helical" evidence="1">
    <location>
        <begin position="177"/>
        <end position="196"/>
    </location>
</feature>
<dbReference type="EMBL" id="PXYI01000001">
    <property type="protein sequence ID" value="PSJ43115.1"/>
    <property type="molecule type" value="Genomic_DNA"/>
</dbReference>
<comment type="caution">
    <text evidence="2">The sequence shown here is derived from an EMBL/GenBank/DDBJ whole genome shotgun (WGS) entry which is preliminary data.</text>
</comment>
<proteinExistence type="predicted"/>
<dbReference type="Pfam" id="PF06197">
    <property type="entry name" value="DUF998"/>
    <property type="match status" value="1"/>
</dbReference>
<feature type="transmembrane region" description="Helical" evidence="1">
    <location>
        <begin position="83"/>
        <end position="104"/>
    </location>
</feature>
<keyword evidence="1" id="KW-0812">Transmembrane</keyword>
<protein>
    <recommendedName>
        <fullName evidence="4">DUF998 domain-containing protein</fullName>
    </recommendedName>
</protein>
<keyword evidence="3" id="KW-1185">Reference proteome</keyword>
<evidence type="ECO:0008006" key="4">
    <source>
        <dbReference type="Google" id="ProtNLM"/>
    </source>
</evidence>
<feature type="transmembrane region" description="Helical" evidence="1">
    <location>
        <begin position="41"/>
        <end position="62"/>
    </location>
</feature>
<evidence type="ECO:0000313" key="3">
    <source>
        <dbReference type="Proteomes" id="UP000241167"/>
    </source>
</evidence>
<reference evidence="2 3" key="1">
    <citation type="submission" date="2018-03" db="EMBL/GenBank/DDBJ databases">
        <title>The draft genome of Sphingosinicella sp. GL-C-18.</title>
        <authorList>
            <person name="Liu L."/>
            <person name="Li L."/>
            <person name="Liang L."/>
            <person name="Zhang X."/>
            <person name="Wang T."/>
        </authorList>
    </citation>
    <scope>NUCLEOTIDE SEQUENCE [LARGE SCALE GENOMIC DNA]</scope>
    <source>
        <strain evidence="2 3">GL-C-18</strain>
    </source>
</reference>
<dbReference type="AlphaFoldDB" id="A0A2P7QYT2"/>
<sequence>MVFDSFIAASYIQLARWGQHRGISVDTFVEQVQATGWAAPAAWTAILATLVSAAALLGLHVVSPELAPSWRMVSEYANGRYPALLTLTFLAWASASFALIAALWPLHETLLGKWALALLLVGGVGQTMGGLFDINHKLHGPAAMIGIPALCAACVLVTLAMARRTDIAAPPLWSAHLPWIAFMTMIVALMLFFGALKAAGVEMSRDAAPLTALPAGVSGYVGWANRLLFAASYLWVILASLRVLHAARVGQG</sequence>
<keyword evidence="1" id="KW-1133">Transmembrane helix</keyword>
<evidence type="ECO:0000313" key="2">
    <source>
        <dbReference type="EMBL" id="PSJ43115.1"/>
    </source>
</evidence>
<dbReference type="Proteomes" id="UP000241167">
    <property type="component" value="Unassembled WGS sequence"/>
</dbReference>
<organism evidence="2 3">
    <name type="scientific">Allosphingosinicella deserti</name>
    <dbReference type="NCBI Taxonomy" id="2116704"/>
    <lineage>
        <taxon>Bacteria</taxon>
        <taxon>Pseudomonadati</taxon>
        <taxon>Pseudomonadota</taxon>
        <taxon>Alphaproteobacteria</taxon>
        <taxon>Sphingomonadales</taxon>
        <taxon>Sphingomonadaceae</taxon>
        <taxon>Allosphingosinicella</taxon>
    </lineage>
</organism>
<evidence type="ECO:0000256" key="1">
    <source>
        <dbReference type="SAM" id="Phobius"/>
    </source>
</evidence>
<accession>A0A2P7QYT2</accession>
<dbReference type="InterPro" id="IPR009339">
    <property type="entry name" value="DUF998"/>
</dbReference>
<name>A0A2P7QYT2_9SPHN</name>
<feature type="transmembrane region" description="Helical" evidence="1">
    <location>
        <begin position="144"/>
        <end position="162"/>
    </location>
</feature>
<feature type="transmembrane region" description="Helical" evidence="1">
    <location>
        <begin position="227"/>
        <end position="247"/>
    </location>
</feature>